<dbReference type="EMBL" id="BRYB01004708">
    <property type="protein sequence ID" value="GMI35475.1"/>
    <property type="molecule type" value="Genomic_DNA"/>
</dbReference>
<dbReference type="Gene3D" id="2.170.270.10">
    <property type="entry name" value="SET domain"/>
    <property type="match status" value="1"/>
</dbReference>
<dbReference type="Pfam" id="PF00856">
    <property type="entry name" value="SET"/>
    <property type="match status" value="1"/>
</dbReference>
<comment type="caution">
    <text evidence="3">The sequence shown here is derived from an EMBL/GenBank/DDBJ whole genome shotgun (WGS) entry which is preliminary data.</text>
</comment>
<dbReference type="InterPro" id="IPR001214">
    <property type="entry name" value="SET_dom"/>
</dbReference>
<evidence type="ECO:0000313" key="4">
    <source>
        <dbReference type="Proteomes" id="UP001165060"/>
    </source>
</evidence>
<dbReference type="PROSITE" id="PS50280">
    <property type="entry name" value="SET"/>
    <property type="match status" value="1"/>
</dbReference>
<reference evidence="3 4" key="1">
    <citation type="journal article" date="2023" name="Commun. Biol.">
        <title>Genome analysis of Parmales, the sister group of diatoms, reveals the evolutionary specialization of diatoms from phago-mixotrophs to photoautotrophs.</title>
        <authorList>
            <person name="Ban H."/>
            <person name="Sato S."/>
            <person name="Yoshikawa S."/>
            <person name="Yamada K."/>
            <person name="Nakamura Y."/>
            <person name="Ichinomiya M."/>
            <person name="Sato N."/>
            <person name="Blanc-Mathieu R."/>
            <person name="Endo H."/>
            <person name="Kuwata A."/>
            <person name="Ogata H."/>
        </authorList>
    </citation>
    <scope>NUCLEOTIDE SEQUENCE [LARGE SCALE GENOMIC DNA]</scope>
</reference>
<feature type="domain" description="SET" evidence="2">
    <location>
        <begin position="33"/>
        <end position="163"/>
    </location>
</feature>
<evidence type="ECO:0000259" key="2">
    <source>
        <dbReference type="PROSITE" id="PS50280"/>
    </source>
</evidence>
<protein>
    <recommendedName>
        <fullName evidence="2">SET domain-containing protein</fullName>
    </recommendedName>
</protein>
<dbReference type="SMART" id="SM00317">
    <property type="entry name" value="SET"/>
    <property type="match status" value="1"/>
</dbReference>
<sequence>MSGLSAPPSSSASPSSAPPPSSPPCSSTTPSTPSLEPRPSHIPKAGLGLFLASGRILRGDVVALYTGEVKTTQQVFQQRRDNKADDGGYLMRVGFAPGSGEGEQGIVWVDAQADSSVLARYINDARLPLAYNVEFRKRPEHRDAEVVALRDIVEGEEMFVDYGVAYWRGVTYEASKMKALQLGELYSKLVAGGASLAFDAQCQSVLEMYERAVQRRVEEMGK</sequence>
<feature type="compositionally biased region" description="Low complexity" evidence="1">
    <location>
        <begin position="1"/>
        <end position="15"/>
    </location>
</feature>
<evidence type="ECO:0000256" key="1">
    <source>
        <dbReference type="SAM" id="MobiDB-lite"/>
    </source>
</evidence>
<feature type="compositionally biased region" description="Low complexity" evidence="1">
    <location>
        <begin position="24"/>
        <end position="34"/>
    </location>
</feature>
<gene>
    <name evidence="3" type="ORF">TeGR_g7649</name>
</gene>
<dbReference type="InterPro" id="IPR046341">
    <property type="entry name" value="SET_dom_sf"/>
</dbReference>
<dbReference type="SUPFAM" id="SSF82199">
    <property type="entry name" value="SET domain"/>
    <property type="match status" value="1"/>
</dbReference>
<organism evidence="3 4">
    <name type="scientific">Tetraparma gracilis</name>
    <dbReference type="NCBI Taxonomy" id="2962635"/>
    <lineage>
        <taxon>Eukaryota</taxon>
        <taxon>Sar</taxon>
        <taxon>Stramenopiles</taxon>
        <taxon>Ochrophyta</taxon>
        <taxon>Bolidophyceae</taxon>
        <taxon>Parmales</taxon>
        <taxon>Triparmaceae</taxon>
        <taxon>Tetraparma</taxon>
    </lineage>
</organism>
<keyword evidence="4" id="KW-1185">Reference proteome</keyword>
<name>A0ABQ6MYP3_9STRA</name>
<accession>A0ABQ6MYP3</accession>
<feature type="region of interest" description="Disordered" evidence="1">
    <location>
        <begin position="1"/>
        <end position="40"/>
    </location>
</feature>
<evidence type="ECO:0000313" key="3">
    <source>
        <dbReference type="EMBL" id="GMI35475.1"/>
    </source>
</evidence>
<proteinExistence type="predicted"/>
<dbReference type="Proteomes" id="UP001165060">
    <property type="component" value="Unassembled WGS sequence"/>
</dbReference>